<evidence type="ECO:0000313" key="4">
    <source>
        <dbReference type="Proteomes" id="UP000265703"/>
    </source>
</evidence>
<keyword evidence="1" id="KW-1133">Transmembrane helix</keyword>
<dbReference type="InterPro" id="IPR019956">
    <property type="entry name" value="Ubiquitin_dom"/>
</dbReference>
<dbReference type="OrthoDB" id="428577at2759"/>
<dbReference type="PANTHER" id="PTHR10666">
    <property type="entry name" value="UBIQUITIN"/>
    <property type="match status" value="1"/>
</dbReference>
<protein>
    <submittedName>
        <fullName evidence="3">Ubiquitin-related domain-containing protein</fullName>
    </submittedName>
</protein>
<dbReference type="SUPFAM" id="SSF54236">
    <property type="entry name" value="Ubiquitin-like"/>
    <property type="match status" value="2"/>
</dbReference>
<keyword evidence="4" id="KW-1185">Reference proteome</keyword>
<keyword evidence="1" id="KW-0472">Membrane</keyword>
<dbReference type="STRING" id="658196.A0A397T0Z4"/>
<proteinExistence type="predicted"/>
<dbReference type="PROSITE" id="PS50053">
    <property type="entry name" value="UBIQUITIN_2"/>
    <property type="match status" value="2"/>
</dbReference>
<evidence type="ECO:0000256" key="1">
    <source>
        <dbReference type="SAM" id="Phobius"/>
    </source>
</evidence>
<dbReference type="InterPro" id="IPR050158">
    <property type="entry name" value="Ubiquitin_ubiquitin-like"/>
</dbReference>
<dbReference type="InterPro" id="IPR029071">
    <property type="entry name" value="Ubiquitin-like_domsf"/>
</dbReference>
<dbReference type="Pfam" id="PF00240">
    <property type="entry name" value="ubiquitin"/>
    <property type="match status" value="2"/>
</dbReference>
<dbReference type="EMBL" id="QKYT01000134">
    <property type="protein sequence ID" value="RIA92140.1"/>
    <property type="molecule type" value="Genomic_DNA"/>
</dbReference>
<keyword evidence="1" id="KW-0812">Transmembrane</keyword>
<dbReference type="CDD" id="cd17039">
    <property type="entry name" value="Ubl_ubiquitin_like"/>
    <property type="match status" value="1"/>
</dbReference>
<dbReference type="PRINTS" id="PR00348">
    <property type="entry name" value="UBIQUITIN"/>
</dbReference>
<reference evidence="3 4" key="1">
    <citation type="submission" date="2018-06" db="EMBL/GenBank/DDBJ databases">
        <title>Comparative genomics reveals the genomic features of Rhizophagus irregularis, R. cerebriforme, R. diaphanum and Gigaspora rosea, and their symbiotic lifestyle signature.</title>
        <authorList>
            <person name="Morin E."/>
            <person name="San Clemente H."/>
            <person name="Chen E.C.H."/>
            <person name="De La Providencia I."/>
            <person name="Hainaut M."/>
            <person name="Kuo A."/>
            <person name="Kohler A."/>
            <person name="Murat C."/>
            <person name="Tang N."/>
            <person name="Roy S."/>
            <person name="Loubradou J."/>
            <person name="Henrissat B."/>
            <person name="Grigoriev I.V."/>
            <person name="Corradi N."/>
            <person name="Roux C."/>
            <person name="Martin F.M."/>
        </authorList>
    </citation>
    <scope>NUCLEOTIDE SEQUENCE [LARGE SCALE GENOMIC DNA]</scope>
    <source>
        <strain evidence="3 4">DAOM 227022</strain>
    </source>
</reference>
<name>A0A397T0Z4_9GLOM</name>
<evidence type="ECO:0000313" key="3">
    <source>
        <dbReference type="EMBL" id="RIA92140.1"/>
    </source>
</evidence>
<comment type="caution">
    <text evidence="3">The sequence shown here is derived from an EMBL/GenBank/DDBJ whole genome shotgun (WGS) entry which is preliminary data.</text>
</comment>
<dbReference type="SMART" id="SM00213">
    <property type="entry name" value="UBQ"/>
    <property type="match status" value="2"/>
</dbReference>
<feature type="transmembrane region" description="Helical" evidence="1">
    <location>
        <begin position="12"/>
        <end position="28"/>
    </location>
</feature>
<dbReference type="Proteomes" id="UP000265703">
    <property type="component" value="Unassembled WGS sequence"/>
</dbReference>
<organism evidence="3 4">
    <name type="scientific">Glomus cerebriforme</name>
    <dbReference type="NCBI Taxonomy" id="658196"/>
    <lineage>
        <taxon>Eukaryota</taxon>
        <taxon>Fungi</taxon>
        <taxon>Fungi incertae sedis</taxon>
        <taxon>Mucoromycota</taxon>
        <taxon>Glomeromycotina</taxon>
        <taxon>Glomeromycetes</taxon>
        <taxon>Glomerales</taxon>
        <taxon>Glomeraceae</taxon>
        <taxon>Glomus</taxon>
    </lineage>
</organism>
<dbReference type="Gene3D" id="3.10.20.90">
    <property type="entry name" value="Phosphatidylinositol 3-kinase Catalytic Subunit, Chain A, domain 1"/>
    <property type="match status" value="2"/>
</dbReference>
<dbReference type="AlphaFoldDB" id="A0A397T0Z4"/>
<feature type="transmembrane region" description="Helical" evidence="1">
    <location>
        <begin position="84"/>
        <end position="107"/>
    </location>
</feature>
<dbReference type="InterPro" id="IPR000626">
    <property type="entry name" value="Ubiquitin-like_dom"/>
</dbReference>
<accession>A0A397T0Z4</accession>
<sequence>MNIHKLAKTQIKVYYLATMILYVVLLAGKKITLTVLVTDTIRSVKQQIEEREGIPTNIQRFVYLTQEISNEHTLEDYGFQNEGVMYMCMNLFVAILSGKTITLRVFGVDTVEDVKKKILDREGIIIDWNNKDTLWFHSKICLIGIPVDEQRLVYLNKELHDDQKRLIDHNVQNNGTMWLTMRLKGGLACQPALQILYEKQN</sequence>
<evidence type="ECO:0000259" key="2">
    <source>
        <dbReference type="PROSITE" id="PS50053"/>
    </source>
</evidence>
<feature type="domain" description="Ubiquitin-like" evidence="2">
    <location>
        <begin position="89"/>
        <end position="186"/>
    </location>
</feature>
<feature type="domain" description="Ubiquitin-like" evidence="2">
    <location>
        <begin position="19"/>
        <end position="87"/>
    </location>
</feature>
<gene>
    <name evidence="3" type="ORF">C1645_84360</name>
</gene>